<dbReference type="EMBL" id="PIUM01000012">
    <property type="protein sequence ID" value="PKU24261.1"/>
    <property type="molecule type" value="Genomic_DNA"/>
</dbReference>
<comment type="caution">
    <text evidence="1">The sequence shown here is derived from an EMBL/GenBank/DDBJ whole genome shotgun (WGS) entry which is preliminary data.</text>
</comment>
<evidence type="ECO:0000313" key="2">
    <source>
        <dbReference type="Proteomes" id="UP000233293"/>
    </source>
</evidence>
<dbReference type="Gene3D" id="2.60.120.10">
    <property type="entry name" value="Jelly Rolls"/>
    <property type="match status" value="1"/>
</dbReference>
<dbReference type="InterPro" id="IPR047713">
    <property type="entry name" value="DHCW_cupin"/>
</dbReference>
<evidence type="ECO:0000313" key="1">
    <source>
        <dbReference type="EMBL" id="PKU24261.1"/>
    </source>
</evidence>
<keyword evidence="2" id="KW-1185">Reference proteome</keyword>
<dbReference type="SUPFAM" id="SSF51182">
    <property type="entry name" value="RmlC-like cupins"/>
    <property type="match status" value="1"/>
</dbReference>
<reference evidence="2" key="1">
    <citation type="submission" date="2017-12" db="EMBL/GenBank/DDBJ databases">
        <title>Draft genome sequence of Telmatospirillum siberiense 26-4b1T, an acidotolerant peatland alphaproteobacterium potentially involved in sulfur cycling.</title>
        <authorList>
            <person name="Hausmann B."/>
            <person name="Pjevac P."/>
            <person name="Schreck K."/>
            <person name="Herbold C.W."/>
            <person name="Daims H."/>
            <person name="Wagner M."/>
            <person name="Pester M."/>
            <person name="Loy A."/>
        </authorList>
    </citation>
    <scope>NUCLEOTIDE SEQUENCE [LARGE SCALE GENOMIC DNA]</scope>
    <source>
        <strain evidence="2">26-4b1</strain>
    </source>
</reference>
<proteinExistence type="predicted"/>
<name>A0A2N3PV22_9PROT</name>
<dbReference type="OrthoDB" id="9794443at2"/>
<gene>
    <name evidence="1" type="ORF">CWS72_11715</name>
</gene>
<dbReference type="InterPro" id="IPR014710">
    <property type="entry name" value="RmlC-like_jellyroll"/>
</dbReference>
<evidence type="ECO:0008006" key="3">
    <source>
        <dbReference type="Google" id="ProtNLM"/>
    </source>
</evidence>
<dbReference type="InterPro" id="IPR011051">
    <property type="entry name" value="RmlC_Cupin_sf"/>
</dbReference>
<dbReference type="Proteomes" id="UP000233293">
    <property type="component" value="Unassembled WGS sequence"/>
</dbReference>
<dbReference type="AlphaFoldDB" id="A0A2N3PV22"/>
<protein>
    <recommendedName>
        <fullName evidence="3">Cupin</fullName>
    </recommendedName>
</protein>
<accession>A0A2N3PV22</accession>
<dbReference type="NCBIfam" id="NF038084">
    <property type="entry name" value="DHCW_cupin"/>
    <property type="match status" value="1"/>
</dbReference>
<sequence>MTIPATPFTLTDWKNLPATRFQGENGYTEWRALDFGDTRVRVSEYSPGYLADGFCDVGHVLYLIEGDITVELKDGRRFEMTPGSSFSVSDFGDAAHRCSSRNGAKFFVVEGRPPAA</sequence>
<organism evidence="1 2">
    <name type="scientific">Telmatospirillum siberiense</name>
    <dbReference type="NCBI Taxonomy" id="382514"/>
    <lineage>
        <taxon>Bacteria</taxon>
        <taxon>Pseudomonadati</taxon>
        <taxon>Pseudomonadota</taxon>
        <taxon>Alphaproteobacteria</taxon>
        <taxon>Rhodospirillales</taxon>
        <taxon>Rhodospirillaceae</taxon>
        <taxon>Telmatospirillum</taxon>
    </lineage>
</organism>